<dbReference type="PANTHER" id="PTHR30390">
    <property type="entry name" value="SEDOHEPTULOSE 7-PHOSPHATE ISOMERASE / DNAA INITIATOR-ASSOCIATING FACTOR FOR REPLICATION INITIATION"/>
    <property type="match status" value="1"/>
</dbReference>
<dbReference type="InterPro" id="IPR050099">
    <property type="entry name" value="SIS_GmhA/DiaA_subfam"/>
</dbReference>
<gene>
    <name evidence="2" type="ORF">E7201_00275</name>
</gene>
<dbReference type="SUPFAM" id="SSF53697">
    <property type="entry name" value="SIS domain"/>
    <property type="match status" value="1"/>
</dbReference>
<sequence>MNNKYFCELANAIDGTTVSGTDERLFLYNDGLEVLINKIRDCKAMNARLFFIGNGGSAAIASHMTADFLKNGGMQTCSLYDRAVMTCIGNDYGYEHIFAKPLSKLGRSGDLLVAISSSGNSPNIVRAIETAREKEIFVITFTGFKPDNKARQLGNINVYVPCEEYGKVESIHQLILQQIVDMILERDGLKL</sequence>
<accession>A0A927WNJ9</accession>
<comment type="caution">
    <text evidence="2">The sequence shown here is derived from an EMBL/GenBank/DDBJ whole genome shotgun (WGS) entry which is preliminary data.</text>
</comment>
<feature type="domain" description="SIS" evidence="1">
    <location>
        <begin position="35"/>
        <end position="189"/>
    </location>
</feature>
<evidence type="ECO:0000313" key="3">
    <source>
        <dbReference type="Proteomes" id="UP000761380"/>
    </source>
</evidence>
<dbReference type="CDD" id="cd05006">
    <property type="entry name" value="SIS_GmhA"/>
    <property type="match status" value="1"/>
</dbReference>
<evidence type="ECO:0000259" key="1">
    <source>
        <dbReference type="PROSITE" id="PS51464"/>
    </source>
</evidence>
<dbReference type="EMBL" id="SVBY01000002">
    <property type="protein sequence ID" value="MBE6091606.1"/>
    <property type="molecule type" value="Genomic_DNA"/>
</dbReference>
<dbReference type="AlphaFoldDB" id="A0A927WNJ9"/>
<name>A0A927WNJ9_SELRU</name>
<dbReference type="InterPro" id="IPR035461">
    <property type="entry name" value="GmhA/DiaA"/>
</dbReference>
<evidence type="ECO:0000313" key="2">
    <source>
        <dbReference type="EMBL" id="MBE6091606.1"/>
    </source>
</evidence>
<reference evidence="2" key="1">
    <citation type="submission" date="2019-04" db="EMBL/GenBank/DDBJ databases">
        <title>Evolution of Biomass-Degrading Anaerobic Consortia Revealed by Metagenomics.</title>
        <authorList>
            <person name="Peng X."/>
        </authorList>
    </citation>
    <scope>NUCLEOTIDE SEQUENCE</scope>
    <source>
        <strain evidence="2">SIG240</strain>
    </source>
</reference>
<dbReference type="Proteomes" id="UP000761380">
    <property type="component" value="Unassembled WGS sequence"/>
</dbReference>
<dbReference type="InterPro" id="IPR046348">
    <property type="entry name" value="SIS_dom_sf"/>
</dbReference>
<organism evidence="2 3">
    <name type="scientific">Selenomonas ruminantium</name>
    <dbReference type="NCBI Taxonomy" id="971"/>
    <lineage>
        <taxon>Bacteria</taxon>
        <taxon>Bacillati</taxon>
        <taxon>Bacillota</taxon>
        <taxon>Negativicutes</taxon>
        <taxon>Selenomonadales</taxon>
        <taxon>Selenomonadaceae</taxon>
        <taxon>Selenomonas</taxon>
    </lineage>
</organism>
<dbReference type="Gene3D" id="3.40.50.10490">
    <property type="entry name" value="Glucose-6-phosphate isomerase like protein, domain 1"/>
    <property type="match status" value="1"/>
</dbReference>
<dbReference type="PANTHER" id="PTHR30390:SF7">
    <property type="entry name" value="PHOSPHOHEPTOSE ISOMERASE"/>
    <property type="match status" value="1"/>
</dbReference>
<dbReference type="PROSITE" id="PS51464">
    <property type="entry name" value="SIS"/>
    <property type="match status" value="1"/>
</dbReference>
<dbReference type="GO" id="GO:1901135">
    <property type="term" value="P:carbohydrate derivative metabolic process"/>
    <property type="evidence" value="ECO:0007669"/>
    <property type="project" value="InterPro"/>
</dbReference>
<dbReference type="Pfam" id="PF13580">
    <property type="entry name" value="SIS_2"/>
    <property type="match status" value="1"/>
</dbReference>
<dbReference type="InterPro" id="IPR001347">
    <property type="entry name" value="SIS_dom"/>
</dbReference>
<protein>
    <submittedName>
        <fullName evidence="2">SIS domain-containing protein</fullName>
    </submittedName>
</protein>
<proteinExistence type="predicted"/>
<dbReference type="GO" id="GO:0097367">
    <property type="term" value="F:carbohydrate derivative binding"/>
    <property type="evidence" value="ECO:0007669"/>
    <property type="project" value="InterPro"/>
</dbReference>